<protein>
    <submittedName>
        <fullName evidence="1">Uncharacterized protein</fullName>
    </submittedName>
</protein>
<sequence length="119" mass="14116">MKKYKTWTEESASGSTYFNWDFTDEALKDEFETEIGYVSEYMIRLSDHKRPSVVDGYATYEQKYLYDARDKDTYDLAVKYLISALDKYCNEEIDVNELDKLLFNVNYNVLVEYAESNNN</sequence>
<reference evidence="1" key="1">
    <citation type="submission" date="2012-11" db="EMBL/GenBank/DDBJ databases">
        <title>Dependencies among metagenomic species, viruses, plasmids and units of genetic variation.</title>
        <authorList>
            <person name="Nielsen H.B."/>
            <person name="Almeida M."/>
            <person name="Juncker A.S."/>
            <person name="Rasmussen S."/>
            <person name="Li J."/>
            <person name="Sunagawa S."/>
            <person name="Plichta D."/>
            <person name="Gautier L."/>
            <person name="Le Chatelier E."/>
            <person name="Peletier E."/>
            <person name="Bonde I."/>
            <person name="Nielsen T."/>
            <person name="Manichanh C."/>
            <person name="Arumugam M."/>
            <person name="Batto J."/>
            <person name="Santos M.B.Q.D."/>
            <person name="Blom N."/>
            <person name="Borruel N."/>
            <person name="Burgdorf K.S."/>
            <person name="Boumezbeur F."/>
            <person name="Casellas F."/>
            <person name="Dore J."/>
            <person name="Guarner F."/>
            <person name="Hansen T."/>
            <person name="Hildebrand F."/>
            <person name="Kaas R.S."/>
            <person name="Kennedy S."/>
            <person name="Kristiansen K."/>
            <person name="Kultima J.R."/>
            <person name="Leonard P."/>
            <person name="Levenez F."/>
            <person name="Lund O."/>
            <person name="Moumen B."/>
            <person name="Le Paslier D."/>
            <person name="Pons N."/>
            <person name="Pedersen O."/>
            <person name="Prifti E."/>
            <person name="Qin J."/>
            <person name="Raes J."/>
            <person name="Tap J."/>
            <person name="Tims S."/>
            <person name="Ussery D.W."/>
            <person name="Yamada T."/>
            <person name="MetaHit consortium"/>
            <person name="Renault P."/>
            <person name="Sicheritz-Ponten T."/>
            <person name="Bork P."/>
            <person name="Wang J."/>
            <person name="Brunak S."/>
            <person name="Ehrlich S.D."/>
        </authorList>
    </citation>
    <scope>NUCLEOTIDE SEQUENCE [LARGE SCALE GENOMIC DNA]</scope>
</reference>
<accession>R7G881</accession>
<evidence type="ECO:0000313" key="1">
    <source>
        <dbReference type="EMBL" id="CDE23619.1"/>
    </source>
</evidence>
<name>R7G881_9FIRM</name>
<proteinExistence type="predicted"/>
<dbReference type="EMBL" id="CBIN010000284">
    <property type="protein sequence ID" value="CDE23619.1"/>
    <property type="molecule type" value="Genomic_DNA"/>
</dbReference>
<comment type="caution">
    <text evidence="1">The sequence shown here is derived from an EMBL/GenBank/DDBJ whole genome shotgun (WGS) entry which is preliminary data.</text>
</comment>
<dbReference type="AlphaFoldDB" id="R7G881"/>
<organism evidence="1 2">
    <name type="scientific">Amedibacillus dolichus CAG:375</name>
    <dbReference type="NCBI Taxonomy" id="1263076"/>
    <lineage>
        <taxon>Bacteria</taxon>
        <taxon>Bacillati</taxon>
        <taxon>Bacillota</taxon>
        <taxon>Erysipelotrichia</taxon>
        <taxon>Erysipelotrichales</taxon>
        <taxon>Erysipelotrichaceae</taxon>
        <taxon>Amedibacillus</taxon>
    </lineage>
</organism>
<evidence type="ECO:0000313" key="2">
    <source>
        <dbReference type="Proteomes" id="UP000018093"/>
    </source>
</evidence>
<dbReference type="RefSeq" id="WP_022419821.1">
    <property type="nucleotide sequence ID" value="NZ_FR898531.1"/>
</dbReference>
<gene>
    <name evidence="1" type="ORF">BN631_00255</name>
</gene>
<dbReference type="Proteomes" id="UP000018093">
    <property type="component" value="Unassembled WGS sequence"/>
</dbReference>